<evidence type="ECO:0000259" key="9">
    <source>
        <dbReference type="Pfam" id="PF00218"/>
    </source>
</evidence>
<dbReference type="InterPro" id="IPR013798">
    <property type="entry name" value="Indole-3-glycerol_P_synth_dom"/>
</dbReference>
<dbReference type="EMBL" id="JACXXH010000007">
    <property type="protein sequence ID" value="MBD3864295.1"/>
    <property type="molecule type" value="Genomic_DNA"/>
</dbReference>
<comment type="similarity">
    <text evidence="8">Belongs to the TrpC family.</text>
</comment>
<dbReference type="InterPro" id="IPR013785">
    <property type="entry name" value="Aldolase_TIM"/>
</dbReference>
<dbReference type="InterPro" id="IPR011060">
    <property type="entry name" value="RibuloseP-bd_barrel"/>
</dbReference>
<organism evidence="10 11">
    <name type="scientific">Olleya marilimosa</name>
    <dbReference type="NCBI Taxonomy" id="272164"/>
    <lineage>
        <taxon>Bacteria</taxon>
        <taxon>Pseudomonadati</taxon>
        <taxon>Bacteroidota</taxon>
        <taxon>Flavobacteriia</taxon>
        <taxon>Flavobacteriales</taxon>
        <taxon>Flavobacteriaceae</taxon>
    </lineage>
</organism>
<dbReference type="GO" id="GO:0004425">
    <property type="term" value="F:indole-3-glycerol-phosphate synthase activity"/>
    <property type="evidence" value="ECO:0007669"/>
    <property type="project" value="UniProtKB-EC"/>
</dbReference>
<dbReference type="InterPro" id="IPR045186">
    <property type="entry name" value="Indole-3-glycerol_P_synth"/>
</dbReference>
<evidence type="ECO:0000256" key="3">
    <source>
        <dbReference type="ARBA" id="ARBA00022605"/>
    </source>
</evidence>
<evidence type="ECO:0000256" key="7">
    <source>
        <dbReference type="ARBA" id="ARBA00023239"/>
    </source>
</evidence>
<dbReference type="Proteomes" id="UP000627521">
    <property type="component" value="Unassembled WGS sequence"/>
</dbReference>
<evidence type="ECO:0000256" key="4">
    <source>
        <dbReference type="ARBA" id="ARBA00022793"/>
    </source>
</evidence>
<keyword evidence="7 8" id="KW-0456">Lyase</keyword>
<comment type="caution">
    <text evidence="10">The sequence shown here is derived from an EMBL/GenBank/DDBJ whole genome shotgun (WGS) entry which is preliminary data.</text>
</comment>
<name>A0ABR8LWT6_9FLAO</name>
<dbReference type="RefSeq" id="WP_191100396.1">
    <property type="nucleotide sequence ID" value="NZ_JACXXF010000007.1"/>
</dbReference>
<keyword evidence="4 8" id="KW-0210">Decarboxylase</keyword>
<dbReference type="HAMAP" id="MF_00134_B">
    <property type="entry name" value="IGPS_B"/>
    <property type="match status" value="1"/>
</dbReference>
<evidence type="ECO:0000256" key="2">
    <source>
        <dbReference type="ARBA" id="ARBA00004696"/>
    </source>
</evidence>
<evidence type="ECO:0000256" key="5">
    <source>
        <dbReference type="ARBA" id="ARBA00022822"/>
    </source>
</evidence>
<dbReference type="EC" id="4.1.1.48" evidence="8"/>
<sequence>MDILTKIVNDKRIEVNLREQLIPIKQLEHSILFERETVSLAKKLKASNTGIIAEHKRRSPSKQVINHDLNVFDVAKGYEDAGVCGMSVLTDGKYFGGSLDDLLTARASCNLPLLRKEFIIDSYQIIEAKAYGADVILLIAAILTKEEIKTFSELAKSLNLDVLLEVHNEAELHKSIMPSLDMLGVNNRNLKTFEVSLETSKQLSDLIPNDFVKVSESGISSIQAIKTLQPYGYKGFLIGENFMKTKNAGESAKQFIKTLNN</sequence>
<dbReference type="PANTHER" id="PTHR22854:SF2">
    <property type="entry name" value="INDOLE-3-GLYCEROL-PHOSPHATE SYNTHASE"/>
    <property type="match status" value="1"/>
</dbReference>
<evidence type="ECO:0000256" key="6">
    <source>
        <dbReference type="ARBA" id="ARBA00023141"/>
    </source>
</evidence>
<feature type="domain" description="Indole-3-glycerol phosphate synthase" evidence="9">
    <location>
        <begin position="4"/>
        <end position="254"/>
    </location>
</feature>
<evidence type="ECO:0000256" key="8">
    <source>
        <dbReference type="HAMAP-Rule" id="MF_00134"/>
    </source>
</evidence>
<keyword evidence="5 8" id="KW-0822">Tryptophan biosynthesis</keyword>
<dbReference type="Pfam" id="PF00218">
    <property type="entry name" value="IGPS"/>
    <property type="match status" value="1"/>
</dbReference>
<dbReference type="NCBIfam" id="NF001377">
    <property type="entry name" value="PRK00278.2-4"/>
    <property type="match status" value="1"/>
</dbReference>
<keyword evidence="3 8" id="KW-0028">Amino-acid biosynthesis</keyword>
<keyword evidence="11" id="KW-1185">Reference proteome</keyword>
<protein>
    <recommendedName>
        <fullName evidence="8">Indole-3-glycerol phosphate synthase</fullName>
        <shortName evidence="8">IGPS</shortName>
        <ecNumber evidence="8">4.1.1.48</ecNumber>
    </recommendedName>
</protein>
<comment type="pathway">
    <text evidence="2 8">Amino-acid biosynthesis; L-tryptophan biosynthesis; L-tryptophan from chorismate: step 4/5.</text>
</comment>
<dbReference type="CDD" id="cd00331">
    <property type="entry name" value="IGPS"/>
    <property type="match status" value="1"/>
</dbReference>
<proteinExistence type="inferred from homology"/>
<dbReference type="SUPFAM" id="SSF51366">
    <property type="entry name" value="Ribulose-phoshate binding barrel"/>
    <property type="match status" value="1"/>
</dbReference>
<accession>A0ABR8LWT6</accession>
<gene>
    <name evidence="8 10" type="primary">trpC</name>
    <name evidence="10" type="ORF">IEG06_12625</name>
</gene>
<reference evidence="10 11" key="1">
    <citation type="submission" date="2020-09" db="EMBL/GenBank/DDBJ databases">
        <title>Bacillus nautilus sp. nov., Chryseoglobus crepusculi sp. nov, and Psychrobacter noctis sp. nov., isolated from deep-sea sponges from the equatorial Atlantic.</title>
        <authorList>
            <person name="Stennett H.L."/>
            <person name="Williams S.E."/>
        </authorList>
    </citation>
    <scope>NUCLEOTIDE SEQUENCE [LARGE SCALE GENOMIC DNA]</scope>
    <source>
        <strain evidence="10 11">28M-24</strain>
    </source>
</reference>
<comment type="catalytic activity">
    <reaction evidence="1 8">
        <text>1-(2-carboxyphenylamino)-1-deoxy-D-ribulose 5-phosphate + H(+) = (1S,2R)-1-C-(indol-3-yl)glycerol 3-phosphate + CO2 + H2O</text>
        <dbReference type="Rhea" id="RHEA:23476"/>
        <dbReference type="ChEBI" id="CHEBI:15377"/>
        <dbReference type="ChEBI" id="CHEBI:15378"/>
        <dbReference type="ChEBI" id="CHEBI:16526"/>
        <dbReference type="ChEBI" id="CHEBI:58613"/>
        <dbReference type="ChEBI" id="CHEBI:58866"/>
        <dbReference type="EC" id="4.1.1.48"/>
    </reaction>
</comment>
<evidence type="ECO:0000256" key="1">
    <source>
        <dbReference type="ARBA" id="ARBA00001633"/>
    </source>
</evidence>
<evidence type="ECO:0000313" key="10">
    <source>
        <dbReference type="EMBL" id="MBD3864295.1"/>
    </source>
</evidence>
<keyword evidence="6 8" id="KW-0057">Aromatic amino acid biosynthesis</keyword>
<dbReference type="PANTHER" id="PTHR22854">
    <property type="entry name" value="TRYPTOPHAN BIOSYNTHESIS PROTEIN"/>
    <property type="match status" value="1"/>
</dbReference>
<dbReference type="Gene3D" id="3.20.20.70">
    <property type="entry name" value="Aldolase class I"/>
    <property type="match status" value="1"/>
</dbReference>
<evidence type="ECO:0000313" key="11">
    <source>
        <dbReference type="Proteomes" id="UP000627521"/>
    </source>
</evidence>